<reference evidence="3 5" key="1">
    <citation type="journal article" date="2020" name="Stud. Mycol.">
        <title>101 Dothideomycetes genomes: a test case for predicting lifestyles and emergence of pathogens.</title>
        <authorList>
            <person name="Haridas S."/>
            <person name="Albert R."/>
            <person name="Binder M."/>
            <person name="Bloem J."/>
            <person name="Labutti K."/>
            <person name="Salamov A."/>
            <person name="Andreopoulos B."/>
            <person name="Baker S."/>
            <person name="Barry K."/>
            <person name="Bills G."/>
            <person name="Bluhm B."/>
            <person name="Cannon C."/>
            <person name="Castanera R."/>
            <person name="Culley D."/>
            <person name="Daum C."/>
            <person name="Ezra D."/>
            <person name="Gonzalez J."/>
            <person name="Henrissat B."/>
            <person name="Kuo A."/>
            <person name="Liang C."/>
            <person name="Lipzen A."/>
            <person name="Lutzoni F."/>
            <person name="Magnuson J."/>
            <person name="Mondo S."/>
            <person name="Nolan M."/>
            <person name="Ohm R."/>
            <person name="Pangilinan J."/>
            <person name="Park H.-J."/>
            <person name="Ramirez L."/>
            <person name="Alfaro M."/>
            <person name="Sun H."/>
            <person name="Tritt A."/>
            <person name="Yoshinaga Y."/>
            <person name="Zwiers L.-H."/>
            <person name="Turgeon B."/>
            <person name="Goodwin S."/>
            <person name="Spatafora J."/>
            <person name="Crous P."/>
            <person name="Grigoriev I."/>
        </authorList>
    </citation>
    <scope>NUCLEOTIDE SEQUENCE</scope>
    <source>
        <strain evidence="3 5">CBS 304.34</strain>
    </source>
</reference>
<keyword evidence="1" id="KW-1133">Transmembrane helix</keyword>
<dbReference type="RefSeq" id="XP_033575633.1">
    <property type="nucleotide sequence ID" value="XM_033725603.1"/>
</dbReference>
<evidence type="ECO:0000313" key="4">
    <source>
        <dbReference type="Proteomes" id="UP000504636"/>
    </source>
</evidence>
<feature type="transmembrane region" description="Helical" evidence="1">
    <location>
        <begin position="177"/>
        <end position="198"/>
    </location>
</feature>
<sequence>MRPGGMLRLPWRLEGHGECIVEGEVAATVFDTVQSGVVFHQVDHGYGNSLVSLSASNLRAIGKADFVSQIFYVFMLLLSKGAILFLYLRLSPNRSHAWASWATLGVSTFWFILSVILISVHCNPLNIWTDGASQCGNMFIRWQVIGAIDITTELAIFSISVFLVARLNMPTTSKLTVITAFSARLPVIAAAAVRLNYIHATFHSPNPSLVASYACVTTQWHLGYAIMASTISGLGPFLRPFAKSFSTHYQIGPGGVGQFASSASNSHAHSRSHASFAMASLSSKNADGGARLGSCSDSPVSALGATGSGPPLKLRPERVTQEVDIRHVASGTLEGDEERASLQSNDSRRMIITKKIQWSVDHDAASFRESGGQ</sequence>
<dbReference type="AlphaFoldDB" id="A0A6A6YJC1"/>
<dbReference type="Pfam" id="PF20684">
    <property type="entry name" value="Fung_rhodopsin"/>
    <property type="match status" value="1"/>
</dbReference>
<feature type="transmembrane region" description="Helical" evidence="1">
    <location>
        <begin position="100"/>
        <end position="120"/>
    </location>
</feature>
<accession>A0A6A6YJC1</accession>
<reference evidence="5" key="3">
    <citation type="submission" date="2025-04" db="UniProtKB">
        <authorList>
            <consortium name="RefSeq"/>
        </authorList>
    </citation>
    <scope>IDENTIFICATION</scope>
    <source>
        <strain evidence="5">CBS 304.34</strain>
    </source>
</reference>
<dbReference type="EMBL" id="MU003702">
    <property type="protein sequence ID" value="KAF2808669.1"/>
    <property type="molecule type" value="Genomic_DNA"/>
</dbReference>
<name>A0A6A6YJC1_9PEZI</name>
<keyword evidence="1" id="KW-0812">Transmembrane</keyword>
<dbReference type="PANTHER" id="PTHR39614:SF2">
    <property type="entry name" value="INTEGRAL MEMBRANE PROTEIN"/>
    <property type="match status" value="1"/>
</dbReference>
<evidence type="ECO:0000256" key="1">
    <source>
        <dbReference type="SAM" id="Phobius"/>
    </source>
</evidence>
<dbReference type="OrthoDB" id="3918601at2759"/>
<proteinExistence type="predicted"/>
<feature type="transmembrane region" description="Helical" evidence="1">
    <location>
        <begin position="218"/>
        <end position="238"/>
    </location>
</feature>
<evidence type="ECO:0000259" key="2">
    <source>
        <dbReference type="Pfam" id="PF20684"/>
    </source>
</evidence>
<evidence type="ECO:0000313" key="3">
    <source>
        <dbReference type="EMBL" id="KAF2808669.1"/>
    </source>
</evidence>
<evidence type="ECO:0000313" key="5">
    <source>
        <dbReference type="RefSeq" id="XP_033575633.1"/>
    </source>
</evidence>
<feature type="domain" description="Rhodopsin" evidence="2">
    <location>
        <begin position="25"/>
        <end position="238"/>
    </location>
</feature>
<gene>
    <name evidence="3 5" type="ORF">BDZ99DRAFT_521168</name>
</gene>
<organism evidence="3">
    <name type="scientific">Mytilinidion resinicola</name>
    <dbReference type="NCBI Taxonomy" id="574789"/>
    <lineage>
        <taxon>Eukaryota</taxon>
        <taxon>Fungi</taxon>
        <taxon>Dikarya</taxon>
        <taxon>Ascomycota</taxon>
        <taxon>Pezizomycotina</taxon>
        <taxon>Dothideomycetes</taxon>
        <taxon>Pleosporomycetidae</taxon>
        <taxon>Mytilinidiales</taxon>
        <taxon>Mytilinidiaceae</taxon>
        <taxon>Mytilinidion</taxon>
    </lineage>
</organism>
<dbReference type="PANTHER" id="PTHR39614">
    <property type="entry name" value="INTEGRAL MEMBRANE PROTEIN"/>
    <property type="match status" value="1"/>
</dbReference>
<protein>
    <recommendedName>
        <fullName evidence="2">Rhodopsin domain-containing protein</fullName>
    </recommendedName>
</protein>
<keyword evidence="4" id="KW-1185">Reference proteome</keyword>
<dbReference type="GeneID" id="54466496"/>
<dbReference type="Proteomes" id="UP000504636">
    <property type="component" value="Unplaced"/>
</dbReference>
<keyword evidence="1" id="KW-0472">Membrane</keyword>
<dbReference type="InterPro" id="IPR049326">
    <property type="entry name" value="Rhodopsin_dom_fungi"/>
</dbReference>
<reference evidence="5" key="2">
    <citation type="submission" date="2020-04" db="EMBL/GenBank/DDBJ databases">
        <authorList>
            <consortium name="NCBI Genome Project"/>
        </authorList>
    </citation>
    <scope>NUCLEOTIDE SEQUENCE</scope>
    <source>
        <strain evidence="5">CBS 304.34</strain>
    </source>
</reference>
<feature type="transmembrane region" description="Helical" evidence="1">
    <location>
        <begin position="140"/>
        <end position="165"/>
    </location>
</feature>
<feature type="transmembrane region" description="Helical" evidence="1">
    <location>
        <begin position="66"/>
        <end position="88"/>
    </location>
</feature>